<dbReference type="OrthoDB" id="448446at2759"/>
<name>A0A2U1Q949_ARTAN</name>
<comment type="caution">
    <text evidence="2">The sequence shown here is derived from an EMBL/GenBank/DDBJ whole genome shotgun (WGS) entry which is preliminary data.</text>
</comment>
<dbReference type="EMBL" id="PKPP01000308">
    <property type="protein sequence ID" value="PWA94535.1"/>
    <property type="molecule type" value="Genomic_DNA"/>
</dbReference>
<feature type="domain" description="K+ potassium transporter C-terminal" evidence="1">
    <location>
        <begin position="77"/>
        <end position="131"/>
    </location>
</feature>
<dbReference type="PANTHER" id="PTHR30540:SF6">
    <property type="entry name" value="POTASSIUM TRANSPORTER 2"/>
    <property type="match status" value="1"/>
</dbReference>
<evidence type="ECO:0000259" key="1">
    <source>
        <dbReference type="Pfam" id="PF22776"/>
    </source>
</evidence>
<dbReference type="STRING" id="35608.A0A2U1Q949"/>
<accession>A0A2U1Q949</accession>
<dbReference type="AlphaFoldDB" id="A0A2U1Q949"/>
<organism evidence="2 3">
    <name type="scientific">Artemisia annua</name>
    <name type="common">Sweet wormwood</name>
    <dbReference type="NCBI Taxonomy" id="35608"/>
    <lineage>
        <taxon>Eukaryota</taxon>
        <taxon>Viridiplantae</taxon>
        <taxon>Streptophyta</taxon>
        <taxon>Embryophyta</taxon>
        <taxon>Tracheophyta</taxon>
        <taxon>Spermatophyta</taxon>
        <taxon>Magnoliopsida</taxon>
        <taxon>eudicotyledons</taxon>
        <taxon>Gunneridae</taxon>
        <taxon>Pentapetalae</taxon>
        <taxon>asterids</taxon>
        <taxon>campanulids</taxon>
        <taxon>Asterales</taxon>
        <taxon>Asteraceae</taxon>
        <taxon>Asteroideae</taxon>
        <taxon>Anthemideae</taxon>
        <taxon>Artemisiinae</taxon>
        <taxon>Artemisia</taxon>
    </lineage>
</organism>
<dbReference type="InterPro" id="IPR053952">
    <property type="entry name" value="K_trans_C"/>
</dbReference>
<dbReference type="Proteomes" id="UP000245207">
    <property type="component" value="Unassembled WGS sequence"/>
</dbReference>
<dbReference type="GO" id="GO:0015079">
    <property type="term" value="F:potassium ion transmembrane transporter activity"/>
    <property type="evidence" value="ECO:0007669"/>
    <property type="project" value="InterPro"/>
</dbReference>
<protein>
    <recommendedName>
        <fullName evidence="1">K+ potassium transporter C-terminal domain-containing protein</fullName>
    </recommendedName>
</protein>
<sequence length="327" mass="37125">MYPVMIFPVVVLVKPDLKLNHMIAGSETHSLPVYTDLKPNHIISCLLKQPHIHTGLMKQKQEHRLYQKIITERRVLGIGLVFNDLTSGIPVNFSLFVTNLLAFHQILVFVYVKSVPVPFVPPTERYLLGRVECLLGCIGVLSVMGIEVYIRMWTRLRLILFEGFRTLFTMISVAHKQIVLKVTRITLEIAQQYGKTKIHEVPMNVTFEELLKARSDGSHAINQKPKVELKGKRENRIRPTDISTKNPVGRFKEIIQAPKKPIYCSSDKCLTYCELQQMDHQGMIGLKLLHLSSNASKSGKAKFDPKYVCELGKSDGIHSSDLIANKN</sequence>
<reference evidence="2 3" key="1">
    <citation type="journal article" date="2018" name="Mol. Plant">
        <title>The genome of Artemisia annua provides insight into the evolution of Asteraceae family and artemisinin biosynthesis.</title>
        <authorList>
            <person name="Shen Q."/>
            <person name="Zhang L."/>
            <person name="Liao Z."/>
            <person name="Wang S."/>
            <person name="Yan T."/>
            <person name="Shi P."/>
            <person name="Liu M."/>
            <person name="Fu X."/>
            <person name="Pan Q."/>
            <person name="Wang Y."/>
            <person name="Lv Z."/>
            <person name="Lu X."/>
            <person name="Zhang F."/>
            <person name="Jiang W."/>
            <person name="Ma Y."/>
            <person name="Chen M."/>
            <person name="Hao X."/>
            <person name="Li L."/>
            <person name="Tang Y."/>
            <person name="Lv G."/>
            <person name="Zhou Y."/>
            <person name="Sun X."/>
            <person name="Brodelius P.E."/>
            <person name="Rose J.K.C."/>
            <person name="Tang K."/>
        </authorList>
    </citation>
    <scope>NUCLEOTIDE SEQUENCE [LARGE SCALE GENOMIC DNA]</scope>
    <source>
        <strain evidence="3">cv. Huhao1</strain>
        <tissue evidence="2">Leaf</tissue>
    </source>
</reference>
<keyword evidence="3" id="KW-1185">Reference proteome</keyword>
<proteinExistence type="predicted"/>
<evidence type="ECO:0000313" key="2">
    <source>
        <dbReference type="EMBL" id="PWA94535.1"/>
    </source>
</evidence>
<dbReference type="Pfam" id="PF22776">
    <property type="entry name" value="K_trans_C"/>
    <property type="match status" value="1"/>
</dbReference>
<gene>
    <name evidence="2" type="ORF">CTI12_AA060570</name>
</gene>
<dbReference type="InterPro" id="IPR003855">
    <property type="entry name" value="K+_transporter"/>
</dbReference>
<evidence type="ECO:0000313" key="3">
    <source>
        <dbReference type="Proteomes" id="UP000245207"/>
    </source>
</evidence>
<dbReference type="PANTHER" id="PTHR30540">
    <property type="entry name" value="OSMOTIC STRESS POTASSIUM TRANSPORTER"/>
    <property type="match status" value="1"/>
</dbReference>
<dbReference type="GO" id="GO:0005886">
    <property type="term" value="C:plasma membrane"/>
    <property type="evidence" value="ECO:0007669"/>
    <property type="project" value="TreeGrafter"/>
</dbReference>